<dbReference type="Proteomes" id="UP000831817">
    <property type="component" value="Chromosome"/>
</dbReference>
<evidence type="ECO:0000313" key="4">
    <source>
        <dbReference type="Proteomes" id="UP000831817"/>
    </source>
</evidence>
<keyword evidence="2" id="KW-0472">Membrane</keyword>
<protein>
    <submittedName>
        <fullName evidence="3">Uncharacterized protein</fullName>
    </submittedName>
</protein>
<dbReference type="GeneID" id="71965836"/>
<evidence type="ECO:0000256" key="1">
    <source>
        <dbReference type="SAM" id="MobiDB-lite"/>
    </source>
</evidence>
<accession>A0ABM7YCS2</accession>
<evidence type="ECO:0000256" key="2">
    <source>
        <dbReference type="SAM" id="Phobius"/>
    </source>
</evidence>
<feature type="transmembrane region" description="Helical" evidence="2">
    <location>
        <begin position="6"/>
        <end position="28"/>
    </location>
</feature>
<evidence type="ECO:0000313" key="3">
    <source>
        <dbReference type="EMBL" id="BDH79929.1"/>
    </source>
</evidence>
<reference evidence="3 4" key="1">
    <citation type="submission" date="2022-04" db="EMBL/GenBank/DDBJ databases">
        <title>Complete genome of Methanothermobacter tenebrarum strain RMAS.</title>
        <authorList>
            <person name="Nakamura K."/>
            <person name="Oshima K."/>
            <person name="Hattori M."/>
            <person name="Kamagata Y."/>
            <person name="Takamizawa K."/>
        </authorList>
    </citation>
    <scope>NUCLEOTIDE SEQUENCE [LARGE SCALE GENOMIC DNA]</scope>
    <source>
        <strain evidence="3 4">RMAS</strain>
    </source>
</reference>
<sequence>MEWTLLIYVMGITLFALIPEVLDITLAYRSQDKTREILLKKLIDKASHDKLTLAELREFINESGKSPPGIPSLTRGVIALTVILILGIATLHILVAGTKGNDSQIIGNILSMLAGLLAAITGFYFGGRAAETLLTGESSTPPKPTRKPTPKPKVEESKVPEQNL</sequence>
<keyword evidence="2" id="KW-1133">Transmembrane helix</keyword>
<gene>
    <name evidence="3" type="ORF">MTTB_13080</name>
</gene>
<keyword evidence="2" id="KW-0812">Transmembrane</keyword>
<feature type="transmembrane region" description="Helical" evidence="2">
    <location>
        <begin position="105"/>
        <end position="125"/>
    </location>
</feature>
<keyword evidence="4" id="KW-1185">Reference proteome</keyword>
<dbReference type="EMBL" id="AP025698">
    <property type="protein sequence ID" value="BDH79929.1"/>
    <property type="molecule type" value="Genomic_DNA"/>
</dbReference>
<proteinExistence type="predicted"/>
<organism evidence="3 4">
    <name type="scientific">Methanothermobacter tenebrarum</name>
    <dbReference type="NCBI Taxonomy" id="680118"/>
    <lineage>
        <taxon>Archaea</taxon>
        <taxon>Methanobacteriati</taxon>
        <taxon>Methanobacteriota</taxon>
        <taxon>Methanomada group</taxon>
        <taxon>Methanobacteria</taxon>
        <taxon>Methanobacteriales</taxon>
        <taxon>Methanobacteriaceae</taxon>
        <taxon>Methanothermobacter</taxon>
    </lineage>
</organism>
<feature type="compositionally biased region" description="Basic and acidic residues" evidence="1">
    <location>
        <begin position="152"/>
        <end position="164"/>
    </location>
</feature>
<feature type="region of interest" description="Disordered" evidence="1">
    <location>
        <begin position="134"/>
        <end position="164"/>
    </location>
</feature>
<feature type="transmembrane region" description="Helical" evidence="2">
    <location>
        <begin position="73"/>
        <end position="93"/>
    </location>
</feature>
<name>A0ABM7YCS2_9EURY</name>
<dbReference type="RefSeq" id="WP_248564236.1">
    <property type="nucleotide sequence ID" value="NZ_AP025698.1"/>
</dbReference>